<name>A0A856ML45_9CYAN</name>
<keyword evidence="3" id="KW-1185">Reference proteome</keyword>
<proteinExistence type="predicted"/>
<evidence type="ECO:0000313" key="3">
    <source>
        <dbReference type="Proteomes" id="UP000503129"/>
    </source>
</evidence>
<feature type="transmembrane region" description="Helical" evidence="1">
    <location>
        <begin position="7"/>
        <end position="26"/>
    </location>
</feature>
<keyword evidence="1" id="KW-1133">Transmembrane helix</keyword>
<gene>
    <name evidence="2" type="ORF">DP114_27190</name>
</gene>
<dbReference type="EMBL" id="CP030118">
    <property type="protein sequence ID" value="QDL11089.1"/>
    <property type="molecule type" value="Genomic_DNA"/>
</dbReference>
<protein>
    <submittedName>
        <fullName evidence="2">Uncharacterized protein</fullName>
    </submittedName>
</protein>
<evidence type="ECO:0000256" key="1">
    <source>
        <dbReference type="SAM" id="Phobius"/>
    </source>
</evidence>
<reference evidence="2 3" key="1">
    <citation type="submission" date="2018-06" db="EMBL/GenBank/DDBJ databases">
        <title>Comparative genomics of Brasilonema spp. strains.</title>
        <authorList>
            <person name="Alvarenga D.O."/>
            <person name="Fiore M.F."/>
            <person name="Varani A.M."/>
        </authorList>
    </citation>
    <scope>NUCLEOTIDE SEQUENCE [LARGE SCALE GENOMIC DNA]</scope>
    <source>
        <strain evidence="2 3">CENA114</strain>
    </source>
</reference>
<keyword evidence="1" id="KW-0812">Transmembrane</keyword>
<keyword evidence="1" id="KW-0472">Membrane</keyword>
<dbReference type="Proteomes" id="UP000503129">
    <property type="component" value="Chromosome"/>
</dbReference>
<evidence type="ECO:0000313" key="2">
    <source>
        <dbReference type="EMBL" id="QDL11089.1"/>
    </source>
</evidence>
<dbReference type="KEGG" id="bsen:DP114_27190"/>
<sequence length="156" mass="18232">MWWKHNYITFILLLLLTSLTTLYLWFPVDDSNCNIKAVLRPRFGKYDVYATKVVVQPWLGEHQVYGIFMVPDKYKDAPFFVLTVKGAGSNCEKPFGTLQEVDGIFAEPGTHLIRDYIRTRTAFRLILQGMYNELKDPQSWKLTYPRNITPNKTSEF</sequence>
<accession>A0A856ML45</accession>
<dbReference type="AlphaFoldDB" id="A0A856ML45"/>
<organism evidence="2 3">
    <name type="scientific">Brasilonema sennae CENA114</name>
    <dbReference type="NCBI Taxonomy" id="415709"/>
    <lineage>
        <taxon>Bacteria</taxon>
        <taxon>Bacillati</taxon>
        <taxon>Cyanobacteriota</taxon>
        <taxon>Cyanophyceae</taxon>
        <taxon>Nostocales</taxon>
        <taxon>Scytonemataceae</taxon>
        <taxon>Brasilonema</taxon>
        <taxon>Bromeliae group (in: Brasilonema)</taxon>
    </lineage>
</organism>